<reference evidence="2" key="1">
    <citation type="journal article" date="2010" name="Nat. Biotechnol.">
        <title>Draft genome sequence of the oilseed species Ricinus communis.</title>
        <authorList>
            <person name="Chan A.P."/>
            <person name="Crabtree J."/>
            <person name="Zhao Q."/>
            <person name="Lorenzi H."/>
            <person name="Orvis J."/>
            <person name="Puiu D."/>
            <person name="Melake-Berhan A."/>
            <person name="Jones K.M."/>
            <person name="Redman J."/>
            <person name="Chen G."/>
            <person name="Cahoon E.B."/>
            <person name="Gedil M."/>
            <person name="Stanke M."/>
            <person name="Haas B.J."/>
            <person name="Wortman J.R."/>
            <person name="Fraser-Liggett C.M."/>
            <person name="Ravel J."/>
            <person name="Rabinowicz P.D."/>
        </authorList>
    </citation>
    <scope>NUCLEOTIDE SEQUENCE [LARGE SCALE GENOMIC DNA]</scope>
    <source>
        <strain evidence="2">cv. Hale</strain>
    </source>
</reference>
<accession>B9T8L2</accession>
<sequence>MPDDIKNLSIAQAEALRTEFANFCVQMEKSIKAQHPKLTQLETLSIIAVSCFQANKDQAARIVELEEALKGAAIVADTAGAEIRVLRDKLAEQVTAYATCASKRDALVDRFDTSAARDVIAERQRQVAQEGWTPEHDDEHIDGEMAAAAAVYVLHGSGWHIDLAYQFWPPHWNANWWKPTTSRRDLVKGAALILAEIERLDRAAASKVQP</sequence>
<gene>
    <name evidence="1" type="ORF">RCOM_0002370</name>
</gene>
<evidence type="ECO:0000313" key="2">
    <source>
        <dbReference type="Proteomes" id="UP000008311"/>
    </source>
</evidence>
<name>B9T8L2_RICCO</name>
<dbReference type="Proteomes" id="UP000008311">
    <property type="component" value="Unassembled WGS sequence"/>
</dbReference>
<dbReference type="AlphaFoldDB" id="B9T8L2"/>
<proteinExistence type="predicted"/>
<protein>
    <submittedName>
        <fullName evidence="1">Uncharacterized protein</fullName>
    </submittedName>
</protein>
<evidence type="ECO:0000313" key="1">
    <source>
        <dbReference type="EMBL" id="EEF27807.1"/>
    </source>
</evidence>
<dbReference type="InParanoid" id="B9T8L2"/>
<keyword evidence="2" id="KW-1185">Reference proteome</keyword>
<dbReference type="EMBL" id="EQ975103">
    <property type="protein sequence ID" value="EEF27807.1"/>
    <property type="molecule type" value="Genomic_DNA"/>
</dbReference>
<organism evidence="1 2">
    <name type="scientific">Ricinus communis</name>
    <name type="common">Castor bean</name>
    <dbReference type="NCBI Taxonomy" id="3988"/>
    <lineage>
        <taxon>Eukaryota</taxon>
        <taxon>Viridiplantae</taxon>
        <taxon>Streptophyta</taxon>
        <taxon>Embryophyta</taxon>
        <taxon>Tracheophyta</taxon>
        <taxon>Spermatophyta</taxon>
        <taxon>Magnoliopsida</taxon>
        <taxon>eudicotyledons</taxon>
        <taxon>Gunneridae</taxon>
        <taxon>Pentapetalae</taxon>
        <taxon>rosids</taxon>
        <taxon>fabids</taxon>
        <taxon>Malpighiales</taxon>
        <taxon>Euphorbiaceae</taxon>
        <taxon>Acalyphoideae</taxon>
        <taxon>Acalypheae</taxon>
        <taxon>Ricinus</taxon>
    </lineage>
</organism>